<feature type="region of interest" description="Disordered" evidence="1">
    <location>
        <begin position="40"/>
        <end position="87"/>
    </location>
</feature>
<dbReference type="AlphaFoldDB" id="A0A2V1H4H6"/>
<dbReference type="Proteomes" id="UP000244906">
    <property type="component" value="Unassembled WGS sequence"/>
</dbReference>
<evidence type="ECO:0000256" key="2">
    <source>
        <dbReference type="SAM" id="SignalP"/>
    </source>
</evidence>
<organism evidence="4 5">
    <name type="scientific">Pelagibaculum spongiae</name>
    <dbReference type="NCBI Taxonomy" id="2080658"/>
    <lineage>
        <taxon>Bacteria</taxon>
        <taxon>Pseudomonadati</taxon>
        <taxon>Pseudomonadota</taxon>
        <taxon>Gammaproteobacteria</taxon>
        <taxon>Oceanospirillales</taxon>
        <taxon>Pelagibaculum</taxon>
    </lineage>
</organism>
<evidence type="ECO:0000259" key="3">
    <source>
        <dbReference type="Pfam" id="PF13511"/>
    </source>
</evidence>
<feature type="signal peptide" evidence="2">
    <location>
        <begin position="1"/>
        <end position="21"/>
    </location>
</feature>
<evidence type="ECO:0000313" key="4">
    <source>
        <dbReference type="EMBL" id="PVZ72128.1"/>
    </source>
</evidence>
<protein>
    <recommendedName>
        <fullName evidence="3">DUF4124 domain-containing protein</fullName>
    </recommendedName>
</protein>
<dbReference type="RefSeq" id="WP_116685713.1">
    <property type="nucleotide sequence ID" value="NZ_CAWNYD010000001.1"/>
</dbReference>
<evidence type="ECO:0000313" key="5">
    <source>
        <dbReference type="Proteomes" id="UP000244906"/>
    </source>
</evidence>
<evidence type="ECO:0000256" key="1">
    <source>
        <dbReference type="SAM" id="MobiDB-lite"/>
    </source>
</evidence>
<feature type="region of interest" description="Disordered" evidence="1">
    <location>
        <begin position="111"/>
        <end position="145"/>
    </location>
</feature>
<name>A0A2V1H4H6_9GAMM</name>
<dbReference type="EMBL" id="QDDL01000001">
    <property type="protein sequence ID" value="PVZ72128.1"/>
    <property type="molecule type" value="Genomic_DNA"/>
</dbReference>
<reference evidence="4 5" key="1">
    <citation type="submission" date="2018-04" db="EMBL/GenBank/DDBJ databases">
        <title>Thalassorhabdus spongiae gen. nov., sp. nov., isolated from a marine sponge in South-West Iceland.</title>
        <authorList>
            <person name="Knobloch S."/>
            <person name="Daussin A."/>
            <person name="Johannsson R."/>
            <person name="Marteinsson V.T."/>
        </authorList>
    </citation>
    <scope>NUCLEOTIDE SEQUENCE [LARGE SCALE GENOMIC DNA]</scope>
    <source>
        <strain evidence="4 5">Hp12</strain>
    </source>
</reference>
<feature type="domain" description="DUF4124" evidence="3">
    <location>
        <begin position="19"/>
        <end position="63"/>
    </location>
</feature>
<feature type="chain" id="PRO_5016059422" description="DUF4124 domain-containing protein" evidence="2">
    <location>
        <begin position="22"/>
        <end position="145"/>
    </location>
</feature>
<feature type="compositionally biased region" description="Polar residues" evidence="1">
    <location>
        <begin position="40"/>
        <end position="65"/>
    </location>
</feature>
<proteinExistence type="predicted"/>
<sequence length="145" mass="15584">MNTRTLLIGLTALILAGNAVAEKQTVRKWVDENGVTHYSTHAPSGVNSSTITANGGTAIPSSTMPETPPTADKPKKQTFASADEPAYKAARNKNCEIAKQNIQVLMNSPVVTRKDSEGSEVKLTEEQRLSAIDNNKQVMADNCDQ</sequence>
<dbReference type="OrthoDB" id="7068596at2"/>
<keyword evidence="2" id="KW-0732">Signal</keyword>
<dbReference type="Pfam" id="PF13511">
    <property type="entry name" value="DUF4124"/>
    <property type="match status" value="1"/>
</dbReference>
<dbReference type="InterPro" id="IPR025392">
    <property type="entry name" value="DUF4124"/>
</dbReference>
<accession>A0A2V1H4H6</accession>
<comment type="caution">
    <text evidence="4">The sequence shown here is derived from an EMBL/GenBank/DDBJ whole genome shotgun (WGS) entry which is preliminary data.</text>
</comment>
<keyword evidence="5" id="KW-1185">Reference proteome</keyword>
<gene>
    <name evidence="4" type="ORF">DC094_03685</name>
</gene>
<feature type="compositionally biased region" description="Basic and acidic residues" evidence="1">
    <location>
        <begin position="112"/>
        <end position="128"/>
    </location>
</feature>